<evidence type="ECO:0000259" key="14">
    <source>
        <dbReference type="Pfam" id="PF07715"/>
    </source>
</evidence>
<dbReference type="GO" id="GO:0015891">
    <property type="term" value="P:siderophore transport"/>
    <property type="evidence" value="ECO:0007669"/>
    <property type="project" value="InterPro"/>
</dbReference>
<keyword evidence="7 10" id="KW-0472">Membrane</keyword>
<keyword evidence="3 10" id="KW-0813">Transport</keyword>
<evidence type="ECO:0000256" key="5">
    <source>
        <dbReference type="ARBA" id="ARBA00022692"/>
    </source>
</evidence>
<evidence type="ECO:0000256" key="9">
    <source>
        <dbReference type="ARBA" id="ARBA00023237"/>
    </source>
</evidence>
<evidence type="ECO:0000256" key="12">
    <source>
        <dbReference type="SAM" id="SignalP"/>
    </source>
</evidence>
<keyword evidence="9 10" id="KW-0998">Cell outer membrane</keyword>
<comment type="subcellular location">
    <subcellularLocation>
        <location evidence="1 10">Cell outer membrane</location>
        <topology evidence="1 10">Multi-pass membrane protein</topology>
    </subcellularLocation>
</comment>
<comment type="caution">
    <text evidence="15">The sequence shown here is derived from an EMBL/GenBank/DDBJ whole genome shotgun (WGS) entry which is preliminary data.</text>
</comment>
<evidence type="ECO:0000256" key="6">
    <source>
        <dbReference type="ARBA" id="ARBA00023077"/>
    </source>
</evidence>
<accession>A0A4R6QR80</accession>
<evidence type="ECO:0000313" key="15">
    <source>
        <dbReference type="EMBL" id="TDP73082.1"/>
    </source>
</evidence>
<keyword evidence="12" id="KW-0732">Signal</keyword>
<feature type="chain" id="PRO_5020356871" evidence="12">
    <location>
        <begin position="21"/>
        <end position="753"/>
    </location>
</feature>
<feature type="domain" description="TonB-dependent receptor plug" evidence="14">
    <location>
        <begin position="80"/>
        <end position="178"/>
    </location>
</feature>
<dbReference type="Gene3D" id="2.170.130.10">
    <property type="entry name" value="TonB-dependent receptor, plug domain"/>
    <property type="match status" value="1"/>
</dbReference>
<evidence type="ECO:0000259" key="13">
    <source>
        <dbReference type="Pfam" id="PF00593"/>
    </source>
</evidence>
<reference evidence="15 16" key="1">
    <citation type="submission" date="2019-03" db="EMBL/GenBank/DDBJ databases">
        <title>Genomic Encyclopedia of Type Strains, Phase IV (KMG-IV): sequencing the most valuable type-strain genomes for metagenomic binning, comparative biology and taxonomic classification.</title>
        <authorList>
            <person name="Goeker M."/>
        </authorList>
    </citation>
    <scope>NUCLEOTIDE SEQUENCE [LARGE SCALE GENOMIC DNA]</scope>
    <source>
        <strain evidence="15 16">DSM 16998</strain>
    </source>
</reference>
<dbReference type="InParanoid" id="A0A4R6QR80"/>
<evidence type="ECO:0000256" key="3">
    <source>
        <dbReference type="ARBA" id="ARBA00022448"/>
    </source>
</evidence>
<dbReference type="InterPro" id="IPR036942">
    <property type="entry name" value="Beta-barrel_TonB_sf"/>
</dbReference>
<dbReference type="Proteomes" id="UP000295361">
    <property type="component" value="Unassembled WGS sequence"/>
</dbReference>
<dbReference type="EMBL" id="SNXS01000002">
    <property type="protein sequence ID" value="TDP73082.1"/>
    <property type="molecule type" value="Genomic_DNA"/>
</dbReference>
<evidence type="ECO:0000256" key="8">
    <source>
        <dbReference type="ARBA" id="ARBA00023170"/>
    </source>
</evidence>
<evidence type="ECO:0000256" key="2">
    <source>
        <dbReference type="ARBA" id="ARBA00009810"/>
    </source>
</evidence>
<evidence type="ECO:0000256" key="10">
    <source>
        <dbReference type="PROSITE-ProRule" id="PRU01360"/>
    </source>
</evidence>
<sequence length="753" mass="81709">MSSKKDRMAPGLLLPLGALAAGFGLASSAALAQAQPAEEAKKPVVENALPVVRAKASAERAGKDDYQAIETRIGKGRQELRDVPQSITVVTERLIDDRNLDTMKEVLKNTAGITFMAAEGGEEDIRLRGFSLQATGDIFMDGMRDPAFYERDTFFVDRVELMRGSASMLFGRGSTGGAVNMVTKVPRLINENQIDVELSSHSGLRTVGDFNVKMGDSAALRVGAMLTRADNDGTGASQDKAGIAGTYRFGIGEVDEFSVGLYHLENHNGMNYGMPWVRPTATSPVGDTTLLPLDPTAYYGMASDRNDGHVSQLTATHTHRFSATDELQTRVRVADYGRDQRAGTVRFGGATTQPDRTAVTLATFGPNTVITRGTQNKIQDMQTLSVQSDYTGKFKAWGLRHAVQAGADFSQEEKQVFAARSAAQGGVNLTKPNTSIGRPNDGAWIDENSRVLRTASEYTSRGFGLYAQDLIEFAPQWKLLLGLRYDKLKGDYDTLTIPGTAAGPETKTSYRMKVSEISKRLGLMFQPNERMSFHASAATSFNTSGDAYSLGADNQNIPPEQSINMELGAKIDSNDGKLSTRFALFRSTKLHERNTDPLVNLITLSGKRHVAGFEMDVMGRPAPGWELYASYTFIPVANIDIGVAGSEGQGTRPSLTPRHSGTAWATYQLTPKLRVGGGLNARSGQSPNRNPGWYAPKFITADLMAEYAVIAERLTFRANLSNVANKLYADSLYSGHYIPGAGRIFALTGTYKF</sequence>
<dbReference type="PROSITE" id="PS52016">
    <property type="entry name" value="TONB_DEPENDENT_REC_3"/>
    <property type="match status" value="1"/>
</dbReference>
<proteinExistence type="inferred from homology"/>
<keyword evidence="6 11" id="KW-0798">TonB box</keyword>
<dbReference type="NCBIfam" id="TIGR01783">
    <property type="entry name" value="TonB-siderophor"/>
    <property type="match status" value="1"/>
</dbReference>
<gene>
    <name evidence="15" type="ORF">DES47_102828</name>
</gene>
<dbReference type="RefSeq" id="WP_243748244.1">
    <property type="nucleotide sequence ID" value="NZ_SNXS01000002.1"/>
</dbReference>
<dbReference type="Pfam" id="PF00593">
    <property type="entry name" value="TonB_dep_Rec_b-barrel"/>
    <property type="match status" value="1"/>
</dbReference>
<dbReference type="FunCoup" id="A0A4R6QR80">
    <property type="interactions" value="152"/>
</dbReference>
<dbReference type="Gene3D" id="2.40.170.20">
    <property type="entry name" value="TonB-dependent receptor, beta-barrel domain"/>
    <property type="match status" value="1"/>
</dbReference>
<protein>
    <submittedName>
        <fullName evidence="15">Catecholate siderophore receptor</fullName>
    </submittedName>
</protein>
<feature type="signal peptide" evidence="12">
    <location>
        <begin position="1"/>
        <end position="20"/>
    </location>
</feature>
<evidence type="ECO:0000256" key="11">
    <source>
        <dbReference type="RuleBase" id="RU003357"/>
    </source>
</evidence>
<evidence type="ECO:0000313" key="16">
    <source>
        <dbReference type="Proteomes" id="UP000295361"/>
    </source>
</evidence>
<organism evidence="15 16">
    <name type="scientific">Roseateles toxinivorans</name>
    <dbReference type="NCBI Taxonomy" id="270368"/>
    <lineage>
        <taxon>Bacteria</taxon>
        <taxon>Pseudomonadati</taxon>
        <taxon>Pseudomonadota</taxon>
        <taxon>Betaproteobacteria</taxon>
        <taxon>Burkholderiales</taxon>
        <taxon>Sphaerotilaceae</taxon>
        <taxon>Roseateles</taxon>
    </lineage>
</organism>
<dbReference type="InterPro" id="IPR010105">
    <property type="entry name" value="TonB_sidphr_rcpt"/>
</dbReference>
<feature type="domain" description="TonB-dependent receptor-like beta-barrel" evidence="13">
    <location>
        <begin position="272"/>
        <end position="723"/>
    </location>
</feature>
<evidence type="ECO:0000256" key="4">
    <source>
        <dbReference type="ARBA" id="ARBA00022452"/>
    </source>
</evidence>
<dbReference type="PANTHER" id="PTHR32552:SF83">
    <property type="entry name" value="BLR3904 PROTEIN"/>
    <property type="match status" value="1"/>
</dbReference>
<dbReference type="GO" id="GO:0038023">
    <property type="term" value="F:signaling receptor activity"/>
    <property type="evidence" value="ECO:0007669"/>
    <property type="project" value="InterPro"/>
</dbReference>
<keyword evidence="4 10" id="KW-1134">Transmembrane beta strand</keyword>
<keyword evidence="8 15" id="KW-0675">Receptor</keyword>
<dbReference type="CDD" id="cd01347">
    <property type="entry name" value="ligand_gated_channel"/>
    <property type="match status" value="1"/>
</dbReference>
<dbReference type="InterPro" id="IPR037066">
    <property type="entry name" value="Plug_dom_sf"/>
</dbReference>
<keyword evidence="5 10" id="KW-0812">Transmembrane</keyword>
<dbReference type="Pfam" id="PF07715">
    <property type="entry name" value="Plug"/>
    <property type="match status" value="1"/>
</dbReference>
<dbReference type="InterPro" id="IPR012910">
    <property type="entry name" value="Plug_dom"/>
</dbReference>
<name>A0A4R6QR80_9BURK</name>
<dbReference type="InterPro" id="IPR039426">
    <property type="entry name" value="TonB-dep_rcpt-like"/>
</dbReference>
<dbReference type="InterPro" id="IPR000531">
    <property type="entry name" value="Beta-barrel_TonB"/>
</dbReference>
<evidence type="ECO:0000256" key="1">
    <source>
        <dbReference type="ARBA" id="ARBA00004571"/>
    </source>
</evidence>
<comment type="similarity">
    <text evidence="2 10 11">Belongs to the TonB-dependent receptor family.</text>
</comment>
<keyword evidence="16" id="KW-1185">Reference proteome</keyword>
<dbReference type="SUPFAM" id="SSF56935">
    <property type="entry name" value="Porins"/>
    <property type="match status" value="1"/>
</dbReference>
<dbReference type="GO" id="GO:0015344">
    <property type="term" value="F:siderophore uptake transmembrane transporter activity"/>
    <property type="evidence" value="ECO:0007669"/>
    <property type="project" value="TreeGrafter"/>
</dbReference>
<evidence type="ECO:0000256" key="7">
    <source>
        <dbReference type="ARBA" id="ARBA00023136"/>
    </source>
</evidence>
<dbReference type="PANTHER" id="PTHR32552">
    <property type="entry name" value="FERRICHROME IRON RECEPTOR-RELATED"/>
    <property type="match status" value="1"/>
</dbReference>
<dbReference type="GO" id="GO:0009279">
    <property type="term" value="C:cell outer membrane"/>
    <property type="evidence" value="ECO:0007669"/>
    <property type="project" value="UniProtKB-SubCell"/>
</dbReference>
<dbReference type="AlphaFoldDB" id="A0A4R6QR80"/>